<reference evidence="1" key="1">
    <citation type="submission" date="2023-06" db="EMBL/GenBank/DDBJ databases">
        <authorList>
            <person name="Kurt Z."/>
        </authorList>
    </citation>
    <scope>NUCLEOTIDE SEQUENCE</scope>
</reference>
<dbReference type="EMBL" id="CATOUU010000637">
    <property type="protein sequence ID" value="CAI9936548.1"/>
    <property type="molecule type" value="Genomic_DNA"/>
</dbReference>
<proteinExistence type="predicted"/>
<keyword evidence="3" id="KW-1185">Reference proteome</keyword>
<accession>A0AA86PDE1</accession>
<dbReference type="EMBL" id="CAXDID020000229">
    <property type="protein sequence ID" value="CAL6060239.1"/>
    <property type="molecule type" value="Genomic_DNA"/>
</dbReference>
<organism evidence="1">
    <name type="scientific">Hexamita inflata</name>
    <dbReference type="NCBI Taxonomy" id="28002"/>
    <lineage>
        <taxon>Eukaryota</taxon>
        <taxon>Metamonada</taxon>
        <taxon>Diplomonadida</taxon>
        <taxon>Hexamitidae</taxon>
        <taxon>Hexamitinae</taxon>
        <taxon>Hexamita</taxon>
    </lineage>
</organism>
<protein>
    <submittedName>
        <fullName evidence="2">Hypothetical_protein</fullName>
    </submittedName>
</protein>
<gene>
    <name evidence="1" type="ORF">HINF_LOCUS24193</name>
    <name evidence="2" type="ORF">HINF_LOCUS49130</name>
</gene>
<dbReference type="AlphaFoldDB" id="A0AA86PDE1"/>
<dbReference type="Proteomes" id="UP001642409">
    <property type="component" value="Unassembled WGS sequence"/>
</dbReference>
<reference evidence="2 3" key="2">
    <citation type="submission" date="2024-07" db="EMBL/GenBank/DDBJ databases">
        <authorList>
            <person name="Akdeniz Z."/>
        </authorList>
    </citation>
    <scope>NUCLEOTIDE SEQUENCE [LARGE SCALE GENOMIC DNA]</scope>
</reference>
<evidence type="ECO:0000313" key="2">
    <source>
        <dbReference type="EMBL" id="CAL6060239.1"/>
    </source>
</evidence>
<name>A0AA86PDE1_9EUKA</name>
<sequence>MVNIQHIHLQATCRLLQLQQKYSTAEIVQLTAEKALVIQNEVRNVQYLLNTINSNITQLQFIIYKQQLNIQQKINEQMYWRQIERHKDMFFCIDSECIKIY</sequence>
<comment type="caution">
    <text evidence="1">The sequence shown here is derived from an EMBL/GenBank/DDBJ whole genome shotgun (WGS) entry which is preliminary data.</text>
</comment>
<evidence type="ECO:0000313" key="3">
    <source>
        <dbReference type="Proteomes" id="UP001642409"/>
    </source>
</evidence>
<evidence type="ECO:0000313" key="1">
    <source>
        <dbReference type="EMBL" id="CAI9936548.1"/>
    </source>
</evidence>